<accession>A0AA38ZL27</accession>
<dbReference type="Proteomes" id="UP001168098">
    <property type="component" value="Unassembled WGS sequence"/>
</dbReference>
<reference evidence="1 2" key="1">
    <citation type="journal article" date="2023" name="BMC Biotechnol.">
        <title>Vitis rotundifolia cv Carlos genome sequencing.</title>
        <authorList>
            <person name="Huff M."/>
            <person name="Hulse-Kemp A."/>
            <person name="Scheffler B."/>
            <person name="Youngblood R."/>
            <person name="Simpson S."/>
            <person name="Babiker E."/>
            <person name="Staton M."/>
        </authorList>
    </citation>
    <scope>NUCLEOTIDE SEQUENCE [LARGE SCALE GENOMIC DNA]</scope>
    <source>
        <tissue evidence="1">Leaf</tissue>
    </source>
</reference>
<dbReference type="EMBL" id="JARBHA010000010">
    <property type="protein sequence ID" value="KAJ9690209.1"/>
    <property type="molecule type" value="Genomic_DNA"/>
</dbReference>
<sequence>MHILQIPTHIFMGSLLDAVSGNTLETLDPRAGNMEELSENRAYLSPPMQAQTHIQAVCILSHSDRSLVHVFGS</sequence>
<keyword evidence="2" id="KW-1185">Reference proteome</keyword>
<protein>
    <submittedName>
        <fullName evidence="1">Uncharacterized protein</fullName>
    </submittedName>
</protein>
<dbReference type="AlphaFoldDB" id="A0AA38ZL27"/>
<evidence type="ECO:0000313" key="1">
    <source>
        <dbReference type="EMBL" id="KAJ9690209.1"/>
    </source>
</evidence>
<proteinExistence type="predicted"/>
<organism evidence="1 2">
    <name type="scientific">Vitis rotundifolia</name>
    <name type="common">Muscadine grape</name>
    <dbReference type="NCBI Taxonomy" id="103349"/>
    <lineage>
        <taxon>Eukaryota</taxon>
        <taxon>Viridiplantae</taxon>
        <taxon>Streptophyta</taxon>
        <taxon>Embryophyta</taxon>
        <taxon>Tracheophyta</taxon>
        <taxon>Spermatophyta</taxon>
        <taxon>Magnoliopsida</taxon>
        <taxon>eudicotyledons</taxon>
        <taxon>Gunneridae</taxon>
        <taxon>Pentapetalae</taxon>
        <taxon>rosids</taxon>
        <taxon>Vitales</taxon>
        <taxon>Vitaceae</taxon>
        <taxon>Viteae</taxon>
        <taxon>Vitis</taxon>
    </lineage>
</organism>
<evidence type="ECO:0000313" key="2">
    <source>
        <dbReference type="Proteomes" id="UP001168098"/>
    </source>
</evidence>
<gene>
    <name evidence="1" type="ORF">PVL29_012723</name>
</gene>
<comment type="caution">
    <text evidence="1">The sequence shown here is derived from an EMBL/GenBank/DDBJ whole genome shotgun (WGS) entry which is preliminary data.</text>
</comment>
<name>A0AA38ZL27_VITRO</name>